<dbReference type="Proteomes" id="UP000195913">
    <property type="component" value="Unassembled WGS sequence"/>
</dbReference>
<protein>
    <submittedName>
        <fullName evidence="1">Uncharacterized protein</fullName>
    </submittedName>
</protein>
<organism evidence="1 2">
    <name type="scientific">Arthrobacter rhombi</name>
    <dbReference type="NCBI Taxonomy" id="71253"/>
    <lineage>
        <taxon>Bacteria</taxon>
        <taxon>Bacillati</taxon>
        <taxon>Actinomycetota</taxon>
        <taxon>Actinomycetes</taxon>
        <taxon>Micrococcales</taxon>
        <taxon>Micrococcaceae</taxon>
        <taxon>Arthrobacter</taxon>
    </lineage>
</organism>
<accession>A0A1R4FP86</accession>
<sequence>MRRACPGSEISRQPQVTSIFVPPRTPRASMPVQRIIHRFLAANPLAL</sequence>
<gene>
    <name evidence="1" type="ORF">FM101_05090</name>
</gene>
<reference evidence="1 2" key="1">
    <citation type="submission" date="2017-02" db="EMBL/GenBank/DDBJ databases">
        <authorList>
            <person name="Peterson S.W."/>
        </authorList>
    </citation>
    <scope>NUCLEOTIDE SEQUENCE [LARGE SCALE GENOMIC DNA]</scope>
    <source>
        <strain evidence="1 2">B Ar 00.02</strain>
    </source>
</reference>
<name>A0A1R4FP86_9MICC</name>
<dbReference type="EMBL" id="FUHW01000021">
    <property type="protein sequence ID" value="SJM57850.1"/>
    <property type="molecule type" value="Genomic_DNA"/>
</dbReference>
<evidence type="ECO:0000313" key="1">
    <source>
        <dbReference type="EMBL" id="SJM57850.1"/>
    </source>
</evidence>
<proteinExistence type="predicted"/>
<evidence type="ECO:0000313" key="2">
    <source>
        <dbReference type="Proteomes" id="UP000195913"/>
    </source>
</evidence>
<keyword evidence="2" id="KW-1185">Reference proteome</keyword>
<dbReference type="AlphaFoldDB" id="A0A1R4FP86"/>